<keyword evidence="1" id="KW-0732">Signal</keyword>
<sequence>MKRILLIISLLVSIGLNAQNERAFEYKWKIMQETDSMGSDRHTFANHYSFTRGLSGSDREENSISILPVLELGADTNTAFLGAGVQFFGRVKDKFGYSVTGLFNYYKTWEDHGFKAFRNLGVVPGAGRLYKNTDDEYWSFFGRGKLTYRPVKYVDLELGRGKQHFGEGYRSMFQSDFASPTEYFKITSTFWRIQYTNLWQRLQHVNFANVEEGEWRAEDKWTTTHIFDFKASKRISFQLFETVIWQNGEGEVHRGFDPNYLNPMIFYRPVEFSIGSPDNVMIGAGMSYFAAKEVKLYGQLLLDEFLLKEIRAREGWWGNKYAGQIGIKSYNSLGIDGLLLLGEFNAVRPFTYAHGAAVQGYGHLNQPLAHPFGANFYEVLALAAYREDRFFFQSKFSWKKQGFSTSENVGEDIFTSYFINRQRDRGFEISEGESMSYAIAELRTQYLLSPDMNLWLQALVNVKIALSNHSDDAMFKLGLKSAIFNRYYDSHLR</sequence>
<keyword evidence="3" id="KW-1185">Reference proteome</keyword>
<dbReference type="OrthoDB" id="9808260at2"/>
<dbReference type="InterPro" id="IPR038636">
    <property type="entry name" value="Wzi_sf"/>
</dbReference>
<comment type="caution">
    <text evidence="2">The sequence shown here is derived from an EMBL/GenBank/DDBJ whole genome shotgun (WGS) entry which is preliminary data.</text>
</comment>
<evidence type="ECO:0008006" key="4">
    <source>
        <dbReference type="Google" id="ProtNLM"/>
    </source>
</evidence>
<dbReference type="EMBL" id="WACR01000008">
    <property type="protein sequence ID" value="KAB1063399.1"/>
    <property type="molecule type" value="Genomic_DNA"/>
</dbReference>
<gene>
    <name evidence="2" type="ORF">F3059_10035</name>
</gene>
<evidence type="ECO:0000313" key="3">
    <source>
        <dbReference type="Proteomes" id="UP000435357"/>
    </source>
</evidence>
<dbReference type="Gene3D" id="2.40.160.130">
    <property type="entry name" value="Capsule assembly protein Wzi"/>
    <property type="match status" value="1"/>
</dbReference>
<name>A0A6N6M6P6_9FLAO</name>
<evidence type="ECO:0000313" key="2">
    <source>
        <dbReference type="EMBL" id="KAB1063399.1"/>
    </source>
</evidence>
<feature type="chain" id="PRO_5027055832" description="Capsule assembly Wzi family protein" evidence="1">
    <location>
        <begin position="19"/>
        <end position="493"/>
    </location>
</feature>
<feature type="signal peptide" evidence="1">
    <location>
        <begin position="1"/>
        <end position="18"/>
    </location>
</feature>
<protein>
    <recommendedName>
        <fullName evidence="4">Capsule assembly Wzi family protein</fullName>
    </recommendedName>
</protein>
<proteinExistence type="predicted"/>
<evidence type="ECO:0000256" key="1">
    <source>
        <dbReference type="SAM" id="SignalP"/>
    </source>
</evidence>
<reference evidence="2 3" key="1">
    <citation type="submission" date="2019-09" db="EMBL/GenBank/DDBJ databases">
        <title>Genomes of Cryomorphaceae.</title>
        <authorList>
            <person name="Bowman J.P."/>
        </authorList>
    </citation>
    <scope>NUCLEOTIDE SEQUENCE [LARGE SCALE GENOMIC DNA]</scope>
    <source>
        <strain evidence="2 3">KCTC 52047</strain>
    </source>
</reference>
<organism evidence="2 3">
    <name type="scientific">Salibacter halophilus</name>
    <dbReference type="NCBI Taxonomy" id="1803916"/>
    <lineage>
        <taxon>Bacteria</taxon>
        <taxon>Pseudomonadati</taxon>
        <taxon>Bacteroidota</taxon>
        <taxon>Flavobacteriia</taxon>
        <taxon>Flavobacteriales</taxon>
        <taxon>Salibacteraceae</taxon>
        <taxon>Salibacter</taxon>
    </lineage>
</organism>
<dbReference type="Proteomes" id="UP000435357">
    <property type="component" value="Unassembled WGS sequence"/>
</dbReference>
<dbReference type="RefSeq" id="WP_151168810.1">
    <property type="nucleotide sequence ID" value="NZ_WACR01000008.1"/>
</dbReference>
<accession>A0A6N6M6P6</accession>
<dbReference type="AlphaFoldDB" id="A0A6N6M6P6"/>